<proteinExistence type="predicted"/>
<evidence type="ECO:0000256" key="4">
    <source>
        <dbReference type="ARBA" id="ARBA00023069"/>
    </source>
</evidence>
<evidence type="ECO:0000256" key="7">
    <source>
        <dbReference type="ARBA" id="ARBA00035003"/>
    </source>
</evidence>
<dbReference type="OrthoDB" id="8185227at2759"/>
<dbReference type="PANTHER" id="PTHR31180:SF2">
    <property type="entry name" value="CILIA- AND FLAGELLA-ASSOCIATED PROTEIN 107"/>
    <property type="match status" value="1"/>
</dbReference>
<dbReference type="PANTHER" id="PTHR31180">
    <property type="entry name" value="CILIA- AND FLAGELLA-ASSOCIATED PROTEIN 107-RELATED"/>
    <property type="match status" value="1"/>
</dbReference>
<keyword evidence="5" id="KW-0206">Cytoskeleton</keyword>
<reference evidence="11" key="1">
    <citation type="submission" date="2025-04" db="UniProtKB">
        <authorList>
            <consortium name="RefSeq"/>
        </authorList>
    </citation>
    <scope>IDENTIFICATION</scope>
    <source>
        <tissue evidence="11">Whole insect</tissue>
    </source>
</reference>
<evidence type="ECO:0000313" key="10">
    <source>
        <dbReference type="Proteomes" id="UP001652700"/>
    </source>
</evidence>
<evidence type="ECO:0000256" key="6">
    <source>
        <dbReference type="ARBA" id="ARBA00023273"/>
    </source>
</evidence>
<dbReference type="AlphaFoldDB" id="A0A6P7GYZ8"/>
<comment type="subunit">
    <text evidence="8">Microtubule inner protein component of sperm flagellar doublet microtubules.</text>
</comment>
<dbReference type="EnsemblMetazoa" id="XM_028293214.2">
    <property type="protein sequence ID" value="XP_028149015.1"/>
    <property type="gene ID" value="LOC114342409"/>
</dbReference>
<organism evidence="11">
    <name type="scientific">Diabrotica virgifera virgifera</name>
    <name type="common">western corn rootworm</name>
    <dbReference type="NCBI Taxonomy" id="50390"/>
    <lineage>
        <taxon>Eukaryota</taxon>
        <taxon>Metazoa</taxon>
        <taxon>Ecdysozoa</taxon>
        <taxon>Arthropoda</taxon>
        <taxon>Hexapoda</taxon>
        <taxon>Insecta</taxon>
        <taxon>Pterygota</taxon>
        <taxon>Neoptera</taxon>
        <taxon>Endopterygota</taxon>
        <taxon>Coleoptera</taxon>
        <taxon>Polyphaga</taxon>
        <taxon>Cucujiformia</taxon>
        <taxon>Chrysomeloidea</taxon>
        <taxon>Chrysomelidae</taxon>
        <taxon>Galerucinae</taxon>
        <taxon>Diabroticina</taxon>
        <taxon>Diabroticites</taxon>
        <taxon>Diabrotica</taxon>
    </lineage>
</organism>
<reference evidence="9" key="2">
    <citation type="submission" date="2025-05" db="UniProtKB">
        <authorList>
            <consortium name="EnsemblMetazoa"/>
        </authorList>
    </citation>
    <scope>IDENTIFICATION</scope>
</reference>
<evidence type="ECO:0000256" key="2">
    <source>
        <dbReference type="ARBA" id="ARBA00022490"/>
    </source>
</evidence>
<dbReference type="KEGG" id="dvv:114342409"/>
<keyword evidence="10" id="KW-1185">Reference proteome</keyword>
<evidence type="ECO:0000256" key="8">
    <source>
        <dbReference type="ARBA" id="ARBA00046435"/>
    </source>
</evidence>
<protein>
    <submittedName>
        <fullName evidence="11">Uncharacterized protein LOC114342409</fullName>
    </submittedName>
</protein>
<dbReference type="RefSeq" id="XP_028149015.1">
    <property type="nucleotide sequence ID" value="XM_028293214.1"/>
</dbReference>
<evidence type="ECO:0000256" key="5">
    <source>
        <dbReference type="ARBA" id="ARBA00023212"/>
    </source>
</evidence>
<dbReference type="Pfam" id="PF22595">
    <property type="entry name" value="CFAP107"/>
    <property type="match status" value="1"/>
</dbReference>
<name>A0A6P7GYZ8_DIAVI</name>
<dbReference type="InterPro" id="IPR054709">
    <property type="entry name" value="CFAP107"/>
</dbReference>
<gene>
    <name evidence="11" type="primary">LOC114342409</name>
</gene>
<accession>A0A6P7GYZ8</accession>
<evidence type="ECO:0000256" key="3">
    <source>
        <dbReference type="ARBA" id="ARBA00022846"/>
    </source>
</evidence>
<keyword evidence="6" id="KW-0966">Cell projection</keyword>
<dbReference type="GO" id="GO:0005879">
    <property type="term" value="C:axonemal microtubule"/>
    <property type="evidence" value="ECO:0007669"/>
    <property type="project" value="TreeGrafter"/>
</dbReference>
<keyword evidence="4" id="KW-0969">Cilium</keyword>
<evidence type="ECO:0000313" key="11">
    <source>
        <dbReference type="RefSeq" id="XP_028149015.1"/>
    </source>
</evidence>
<dbReference type="InParanoid" id="A0A6P7GYZ8"/>
<comment type="subcellular location">
    <subcellularLocation>
        <location evidence="1">Cytoplasm</location>
        <location evidence="1">Cytoskeleton</location>
        <location evidence="1">Flagellum axoneme</location>
    </subcellularLocation>
</comment>
<dbReference type="GO" id="GO:0030317">
    <property type="term" value="P:flagellated sperm motility"/>
    <property type="evidence" value="ECO:0007669"/>
    <property type="project" value="InterPro"/>
</dbReference>
<comment type="function">
    <text evidence="7">Microtubule inner protein (MIP) part of the dynein-decorated doublet microtubules (DMTs) in cilia axoneme, which is required for motile cilia beating.</text>
</comment>
<dbReference type="Proteomes" id="UP001652700">
    <property type="component" value="Unplaced"/>
</dbReference>
<keyword evidence="2" id="KW-0963">Cytoplasm</keyword>
<evidence type="ECO:0000313" key="9">
    <source>
        <dbReference type="EnsemblMetazoa" id="XP_028149015.1"/>
    </source>
</evidence>
<evidence type="ECO:0000256" key="1">
    <source>
        <dbReference type="ARBA" id="ARBA00004611"/>
    </source>
</evidence>
<dbReference type="InterPro" id="IPR037662">
    <property type="entry name" value="CFAP68/107"/>
</dbReference>
<keyword evidence="3" id="KW-0282">Flagellum</keyword>
<dbReference type="GeneID" id="114342409"/>
<sequence length="229" mass="27363">MDRTDRLCGSFYKEKCSCKKFERDNQWSPLVAKQTNYCKKVLIGNWFEDSCDYKKNRYNHKSEYECEYEEKPNTTHPRSVIWDTTLKNQSHDVICGNEPDKTTGSYMSSYYLSYQLLPLLAHNKVQKLPNHPRVGRMPKHDEQFKNYGNQCNYGLGKYKKSIWEFQQNDARKTAETINESVYPKPTNEYYTFYRWIRRKPKKGKYGDEYVPVLPNHPRLSKCNPLTWNC</sequence>